<reference evidence="1" key="1">
    <citation type="submission" date="2014-05" db="EMBL/GenBank/DDBJ databases">
        <authorList>
            <person name="Chronopoulou M."/>
        </authorList>
    </citation>
    <scope>NUCLEOTIDE SEQUENCE</scope>
    <source>
        <tissue evidence="1">Whole organism</tissue>
    </source>
</reference>
<dbReference type="EMBL" id="HACA01024218">
    <property type="protein sequence ID" value="CDW41579.1"/>
    <property type="molecule type" value="Transcribed_RNA"/>
</dbReference>
<protein>
    <submittedName>
        <fullName evidence="1">Uncharacterized protein</fullName>
    </submittedName>
</protein>
<proteinExistence type="predicted"/>
<organism evidence="1">
    <name type="scientific">Lepeophtheirus salmonis</name>
    <name type="common">Salmon louse</name>
    <name type="synonym">Caligus salmonis</name>
    <dbReference type="NCBI Taxonomy" id="72036"/>
    <lineage>
        <taxon>Eukaryota</taxon>
        <taxon>Metazoa</taxon>
        <taxon>Ecdysozoa</taxon>
        <taxon>Arthropoda</taxon>
        <taxon>Crustacea</taxon>
        <taxon>Multicrustacea</taxon>
        <taxon>Hexanauplia</taxon>
        <taxon>Copepoda</taxon>
        <taxon>Siphonostomatoida</taxon>
        <taxon>Caligidae</taxon>
        <taxon>Lepeophtheirus</taxon>
    </lineage>
</organism>
<sequence length="33" mass="3600">MIPCVFLPPVSSHAFFSTILSTNRLLVGEQSAH</sequence>
<evidence type="ECO:0000313" key="1">
    <source>
        <dbReference type="EMBL" id="CDW41579.1"/>
    </source>
</evidence>
<name>A0A0K2UTH8_LEPSM</name>
<dbReference type="AlphaFoldDB" id="A0A0K2UTH8"/>
<accession>A0A0K2UTH8</accession>